<evidence type="ECO:0000313" key="2">
    <source>
        <dbReference type="EMBL" id="QEM99385.1"/>
    </source>
</evidence>
<dbReference type="AlphaFoldDB" id="A0A5C1PXR1"/>
<evidence type="ECO:0000313" key="1">
    <source>
        <dbReference type="EMBL" id="MET3604725.1"/>
    </source>
</evidence>
<dbReference type="EMBL" id="CP035708">
    <property type="protein sequence ID" value="QEM99385.1"/>
    <property type="molecule type" value="Genomic_DNA"/>
</dbReference>
<organism evidence="2 3">
    <name type="scientific">Sphaerotilus sulfidivorans</name>
    <dbReference type="NCBI Taxonomy" id="639200"/>
    <lineage>
        <taxon>Bacteria</taxon>
        <taxon>Pseudomonadati</taxon>
        <taxon>Pseudomonadota</taxon>
        <taxon>Betaproteobacteria</taxon>
        <taxon>Burkholderiales</taxon>
        <taxon>Sphaerotilaceae</taxon>
        <taxon>Sphaerotilus</taxon>
    </lineage>
</organism>
<proteinExistence type="predicted"/>
<dbReference type="KEGG" id="snn:EWH46_00450"/>
<dbReference type="InterPro" id="IPR027417">
    <property type="entry name" value="P-loop_NTPase"/>
</dbReference>
<dbReference type="Proteomes" id="UP001549111">
    <property type="component" value="Unassembled WGS sequence"/>
</dbReference>
<keyword evidence="1" id="KW-0067">ATP-binding</keyword>
<dbReference type="OrthoDB" id="9795573at2"/>
<dbReference type="Proteomes" id="UP000323522">
    <property type="component" value="Chromosome"/>
</dbReference>
<dbReference type="RefSeq" id="WP_149502072.1">
    <property type="nucleotide sequence ID" value="NZ_CP035708.1"/>
</dbReference>
<keyword evidence="4" id="KW-1185">Reference proteome</keyword>
<dbReference type="GO" id="GO:0005524">
    <property type="term" value="F:ATP binding"/>
    <property type="evidence" value="ECO:0007669"/>
    <property type="project" value="UniProtKB-KW"/>
</dbReference>
<evidence type="ECO:0000313" key="4">
    <source>
        <dbReference type="Proteomes" id="UP001549111"/>
    </source>
</evidence>
<reference evidence="2 3" key="1">
    <citation type="submission" date="2019-02" db="EMBL/GenBank/DDBJ databases">
        <title>Complete Genome Sequence and Methylome Analysis of Sphaerotilus natans subsp. sulfidivorans D-507.</title>
        <authorList>
            <person name="Fomenkov A."/>
            <person name="Gridneva E."/>
            <person name="Smolyakov D."/>
            <person name="Dubinina G."/>
            <person name="Vincze T."/>
            <person name="Grabovich M."/>
            <person name="Roberts R.J."/>
        </authorList>
    </citation>
    <scope>NUCLEOTIDE SEQUENCE [LARGE SCALE GENOMIC DNA]</scope>
    <source>
        <strain evidence="2 3">D-507</strain>
    </source>
</reference>
<name>A0A5C1PXR1_9BURK</name>
<reference evidence="1 4" key="2">
    <citation type="submission" date="2024-06" db="EMBL/GenBank/DDBJ databases">
        <title>Genomic Encyclopedia of Type Strains, Phase IV (KMG-IV): sequencing the most valuable type-strain genomes for metagenomic binning, comparative biology and taxonomic classification.</title>
        <authorList>
            <person name="Goeker M."/>
        </authorList>
    </citation>
    <scope>NUCLEOTIDE SEQUENCE [LARGE SCALE GENOMIC DNA]</scope>
    <source>
        <strain evidence="1 4">D-501</strain>
    </source>
</reference>
<protein>
    <submittedName>
        <fullName evidence="1">Energy-coupling factor transporter ATP-binding protein EcfA2</fullName>
    </submittedName>
</protein>
<gene>
    <name evidence="1" type="ORF">ABIC99_002546</name>
    <name evidence="2" type="ORF">EWH46_00450</name>
</gene>
<keyword evidence="1" id="KW-0547">Nucleotide-binding</keyword>
<dbReference type="SUPFAM" id="SSF52540">
    <property type="entry name" value="P-loop containing nucleoside triphosphate hydrolases"/>
    <property type="match status" value="1"/>
</dbReference>
<dbReference type="EMBL" id="JBEPLS010000009">
    <property type="protein sequence ID" value="MET3604725.1"/>
    <property type="molecule type" value="Genomic_DNA"/>
</dbReference>
<sequence>MTEPSIWSYQDNFDFRRDIDPDSPFHHPLEGHRGQYSRRKMLTAFHLDSGGRLRPGARPKDAEAVLFGGHIGCGKSTELRDYARLFQQTYTVHHLELTKLLDINNLRFSDLLIALVHALTNTFADEKLSLRPDPVFLNPVLGWFDTRIVKQERFKDIEGEIKTDIKAQGGLPWLASLMATMTAKVRGGASYREELRREIRDGFLQLLVHFNALIAHANALLAHQRRGPLLFIMDGTDKLSKDDAQAFFHADVNQLGQIMTNLIVCAPISVLLESGITAQRFTKVQLPMVKIFEADGTPREQDEDALIDLVLKRMPLRCFDDRETVRLLVQKSGGHVRDLLRLIRACFSLLDGDQITRTVAEQAVQEVASEYRRLVQQSDWADLVAIDQSQGEEKDRTEARLRLLYDLVLLEYNSYWWCSHPLVRTLRPYQNALTRLATP</sequence>
<evidence type="ECO:0000313" key="3">
    <source>
        <dbReference type="Proteomes" id="UP000323522"/>
    </source>
</evidence>
<accession>A0A5C1PXR1</accession>